<dbReference type="InterPro" id="IPR024654">
    <property type="entry name" value="Calcineurin-like_PHP_lpxH"/>
</dbReference>
<dbReference type="PANTHER" id="PTHR43165">
    <property type="entry name" value="METALLOPHOSPHOESTERASE"/>
    <property type="match status" value="1"/>
</dbReference>
<evidence type="ECO:0000256" key="2">
    <source>
        <dbReference type="RuleBase" id="RU362039"/>
    </source>
</evidence>
<comment type="similarity">
    <text evidence="1 2">Belongs to the metallophosphoesterase superfamily. YfcE family.</text>
</comment>
<evidence type="ECO:0000259" key="3">
    <source>
        <dbReference type="Pfam" id="PF12850"/>
    </source>
</evidence>
<feature type="domain" description="Calcineurin-like phosphoesterase" evidence="3">
    <location>
        <begin position="1"/>
        <end position="154"/>
    </location>
</feature>
<name>A0A2M6WLF5_9BACT</name>
<evidence type="ECO:0000256" key="1">
    <source>
        <dbReference type="ARBA" id="ARBA00008950"/>
    </source>
</evidence>
<comment type="cofactor">
    <cofactor evidence="2">
        <name>a divalent metal cation</name>
        <dbReference type="ChEBI" id="CHEBI:60240"/>
    </cofactor>
</comment>
<keyword evidence="2" id="KW-0479">Metal-binding</keyword>
<accession>A0A2M6WLF5</accession>
<evidence type="ECO:0000313" key="4">
    <source>
        <dbReference type="EMBL" id="PIT93599.1"/>
    </source>
</evidence>
<dbReference type="EC" id="3.1.4.-" evidence="2"/>
<evidence type="ECO:0000313" key="5">
    <source>
        <dbReference type="Proteomes" id="UP000229335"/>
    </source>
</evidence>
<dbReference type="EMBL" id="PFAS01000059">
    <property type="protein sequence ID" value="PIT93599.1"/>
    <property type="molecule type" value="Genomic_DNA"/>
</dbReference>
<dbReference type="AlphaFoldDB" id="A0A2M6WLF5"/>
<dbReference type="InterPro" id="IPR000979">
    <property type="entry name" value="Phosphodiesterase_MJ0936/Vps29"/>
</dbReference>
<dbReference type="Pfam" id="PF12850">
    <property type="entry name" value="Metallophos_2"/>
    <property type="match status" value="1"/>
</dbReference>
<sequence>MRIAIISDTHDNVPNLEKALAWMKENKIEQLIFCGDLCAPSILKEVIAPQFSGQIHLVFGNAEDRVLTPHVAQFKNARHYGDQGEIEIDGHRVAFTHFPREAKELAERGKYDFVFYGHTHKPWTEKIGKTELLNPGTLAGLFNKATFAVWDTKTGELELKILEKI</sequence>
<dbReference type="NCBIfam" id="TIGR00040">
    <property type="entry name" value="yfcE"/>
    <property type="match status" value="1"/>
</dbReference>
<dbReference type="InterPro" id="IPR053193">
    <property type="entry name" value="MetalloPDE_YfcE-like"/>
</dbReference>
<dbReference type="PANTHER" id="PTHR43165:SF1">
    <property type="entry name" value="PHOSPHODIESTERASE MJ0936"/>
    <property type="match status" value="1"/>
</dbReference>
<dbReference type="InterPro" id="IPR029052">
    <property type="entry name" value="Metallo-depent_PP-like"/>
</dbReference>
<reference evidence="5" key="1">
    <citation type="submission" date="2017-09" db="EMBL/GenBank/DDBJ databases">
        <title>Depth-based differentiation of microbial function through sediment-hosted aquifers and enrichment of novel symbionts in the deep terrestrial subsurface.</title>
        <authorList>
            <person name="Probst A.J."/>
            <person name="Ladd B."/>
            <person name="Jarett J.K."/>
            <person name="Geller-Mcgrath D.E."/>
            <person name="Sieber C.M.K."/>
            <person name="Emerson J.B."/>
            <person name="Anantharaman K."/>
            <person name="Thomas B.C."/>
            <person name="Malmstrom R."/>
            <person name="Stieglmeier M."/>
            <person name="Klingl A."/>
            <person name="Woyke T."/>
            <person name="Ryan C.M."/>
            <person name="Banfield J.F."/>
        </authorList>
    </citation>
    <scope>NUCLEOTIDE SEQUENCE [LARGE SCALE GENOMIC DNA]</scope>
</reference>
<organism evidence="4 5">
    <name type="scientific">Candidatus Falkowbacteria bacterium CG10_big_fil_rev_8_21_14_0_10_43_11</name>
    <dbReference type="NCBI Taxonomy" id="1974568"/>
    <lineage>
        <taxon>Bacteria</taxon>
        <taxon>Candidatus Falkowiibacteriota</taxon>
    </lineage>
</organism>
<gene>
    <name evidence="4" type="ORF">COU00_03430</name>
</gene>
<comment type="caution">
    <text evidence="4">The sequence shown here is derived from an EMBL/GenBank/DDBJ whole genome shotgun (WGS) entry which is preliminary data.</text>
</comment>
<proteinExistence type="inferred from homology"/>
<dbReference type="GO" id="GO:0016787">
    <property type="term" value="F:hydrolase activity"/>
    <property type="evidence" value="ECO:0007669"/>
    <property type="project" value="UniProtKB-UniRule"/>
</dbReference>
<dbReference type="Proteomes" id="UP000229335">
    <property type="component" value="Unassembled WGS sequence"/>
</dbReference>
<protein>
    <recommendedName>
        <fullName evidence="2">Phosphoesterase</fullName>
        <ecNumber evidence="2">3.1.4.-</ecNumber>
    </recommendedName>
</protein>
<dbReference type="SUPFAM" id="SSF56300">
    <property type="entry name" value="Metallo-dependent phosphatases"/>
    <property type="match status" value="1"/>
</dbReference>
<dbReference type="GO" id="GO:0046872">
    <property type="term" value="F:metal ion binding"/>
    <property type="evidence" value="ECO:0007669"/>
    <property type="project" value="UniProtKB-KW"/>
</dbReference>
<dbReference type="Gene3D" id="3.60.21.10">
    <property type="match status" value="1"/>
</dbReference>